<evidence type="ECO:0000259" key="5">
    <source>
        <dbReference type="PROSITE" id="PS50850"/>
    </source>
</evidence>
<name>G8QVD6_SPHPG</name>
<accession>G8QVD6</accession>
<dbReference type="eggNOG" id="COG2814">
    <property type="taxonomic scope" value="Bacteria"/>
</dbReference>
<dbReference type="Proteomes" id="UP000005632">
    <property type="component" value="Chromosome"/>
</dbReference>
<feature type="transmembrane region" description="Helical" evidence="4">
    <location>
        <begin position="356"/>
        <end position="374"/>
    </location>
</feature>
<evidence type="ECO:0000256" key="2">
    <source>
        <dbReference type="ARBA" id="ARBA00022989"/>
    </source>
</evidence>
<dbReference type="OrthoDB" id="9816124at2"/>
<organism evidence="6 7">
    <name type="scientific">Sphaerochaeta pleomorpha (strain ATCC BAA-1885 / DSM 22778 / Grapes)</name>
    <dbReference type="NCBI Taxonomy" id="158190"/>
    <lineage>
        <taxon>Bacteria</taxon>
        <taxon>Pseudomonadati</taxon>
        <taxon>Spirochaetota</taxon>
        <taxon>Spirochaetia</taxon>
        <taxon>Spirochaetales</taxon>
        <taxon>Sphaerochaetaceae</taxon>
        <taxon>Sphaerochaeta</taxon>
    </lineage>
</organism>
<keyword evidence="2 4" id="KW-1133">Transmembrane helix</keyword>
<dbReference type="HOGENOM" id="CLU_046685_2_1_12"/>
<dbReference type="InterPro" id="IPR020846">
    <property type="entry name" value="MFS_dom"/>
</dbReference>
<evidence type="ECO:0000256" key="1">
    <source>
        <dbReference type="ARBA" id="ARBA00022692"/>
    </source>
</evidence>
<dbReference type="KEGG" id="sgp:SpiGrapes_2693"/>
<dbReference type="PANTHER" id="PTHR23530">
    <property type="entry name" value="TRANSPORT PROTEIN-RELATED"/>
    <property type="match status" value="1"/>
</dbReference>
<dbReference type="InterPro" id="IPR053160">
    <property type="entry name" value="MFS_DHA3_Transporter"/>
</dbReference>
<protein>
    <submittedName>
        <fullName evidence="6">Arabinose efflux permease family protein</fullName>
    </submittedName>
</protein>
<sequence length="384" mass="42343">MHIVSKRALVLMNFSAFFSGMVFYAPVATLYRQARGLDLAQIALIEAICLSLTMALEIPWGYIADRIGHRLTLVLSFFLLFVSKIVFFNAYSFPVFVFERILLALANSAASGVDTAYLARFDSRQETYGIYHSFQFAGLVMVACIFPFFKDVFASSAFWTIVTNALAFVCIMLLPRERPQENGLPQKEAVPLLAILIKVLKDWHFLIFVGSVSLLFSVNQIVTVFLVQVRYKQVGLGDSFFGYPFLALVIVSFLASLVSAKITKFLGRGNALSFFFALAVLGLFMLTLKSGFLLVLLGALLLRFGASGVVPLVLSIEARQAEGKQSATILSIYALVSELIELVLTVILGILADKNLQLSLLVAGGFVFLGLVALHPKRRFPFIA</sequence>
<evidence type="ECO:0000313" key="6">
    <source>
        <dbReference type="EMBL" id="AEV30451.1"/>
    </source>
</evidence>
<feature type="transmembrane region" description="Helical" evidence="4">
    <location>
        <begin position="292"/>
        <end position="316"/>
    </location>
</feature>
<feature type="transmembrane region" description="Helical" evidence="4">
    <location>
        <begin position="328"/>
        <end position="350"/>
    </location>
</feature>
<gene>
    <name evidence="6" type="ordered locus">SpiGrapes_2693</name>
</gene>
<feature type="transmembrane region" description="Helical" evidence="4">
    <location>
        <begin position="240"/>
        <end position="258"/>
    </location>
</feature>
<keyword evidence="7" id="KW-1185">Reference proteome</keyword>
<feature type="transmembrane region" description="Helical" evidence="4">
    <location>
        <begin position="155"/>
        <end position="174"/>
    </location>
</feature>
<dbReference type="CDD" id="cd06174">
    <property type="entry name" value="MFS"/>
    <property type="match status" value="1"/>
</dbReference>
<dbReference type="Gene3D" id="1.20.1250.20">
    <property type="entry name" value="MFS general substrate transporter like domains"/>
    <property type="match status" value="1"/>
</dbReference>
<dbReference type="STRING" id="158190.SpiGrapes_2693"/>
<keyword evidence="3 4" id="KW-0472">Membrane</keyword>
<feature type="transmembrane region" description="Helical" evidence="4">
    <location>
        <begin position="265"/>
        <end position="286"/>
    </location>
</feature>
<dbReference type="InterPro" id="IPR036259">
    <property type="entry name" value="MFS_trans_sf"/>
</dbReference>
<feature type="transmembrane region" description="Helical" evidence="4">
    <location>
        <begin position="7"/>
        <end position="27"/>
    </location>
</feature>
<evidence type="ECO:0000256" key="3">
    <source>
        <dbReference type="ARBA" id="ARBA00023136"/>
    </source>
</evidence>
<dbReference type="InterPro" id="IPR011701">
    <property type="entry name" value="MFS"/>
</dbReference>
<dbReference type="PANTHER" id="PTHR23530:SF1">
    <property type="entry name" value="PERMEASE, MAJOR FACILITATOR SUPERFAMILY-RELATED"/>
    <property type="match status" value="1"/>
</dbReference>
<feature type="domain" description="Major facilitator superfamily (MFS) profile" evidence="5">
    <location>
        <begin position="5"/>
        <end position="384"/>
    </location>
</feature>
<feature type="transmembrane region" description="Helical" evidence="4">
    <location>
        <begin position="205"/>
        <end position="228"/>
    </location>
</feature>
<evidence type="ECO:0000256" key="4">
    <source>
        <dbReference type="SAM" id="Phobius"/>
    </source>
</evidence>
<proteinExistence type="predicted"/>
<dbReference type="AlphaFoldDB" id="G8QVD6"/>
<reference evidence="6 7" key="1">
    <citation type="submission" date="2011-11" db="EMBL/GenBank/DDBJ databases">
        <title>Complete sequence of Spirochaeta sp. grapes.</title>
        <authorList>
            <consortium name="US DOE Joint Genome Institute"/>
            <person name="Lucas S."/>
            <person name="Han J."/>
            <person name="Lapidus A."/>
            <person name="Cheng J.-F."/>
            <person name="Goodwin L."/>
            <person name="Pitluck S."/>
            <person name="Peters L."/>
            <person name="Ovchinnikova G."/>
            <person name="Munk A.C."/>
            <person name="Detter J.C."/>
            <person name="Han C."/>
            <person name="Tapia R."/>
            <person name="Land M."/>
            <person name="Hauser L."/>
            <person name="Kyrpides N."/>
            <person name="Ivanova N."/>
            <person name="Pagani I."/>
            <person name="Ritalahtilisa K."/>
            <person name="Loeffler F."/>
            <person name="Woyke T."/>
        </authorList>
    </citation>
    <scope>NUCLEOTIDE SEQUENCE [LARGE SCALE GENOMIC DNA]</scope>
    <source>
        <strain evidence="7">ATCC BAA-1885 / DSM 22778 / Grapes</strain>
    </source>
</reference>
<feature type="transmembrane region" description="Helical" evidence="4">
    <location>
        <begin position="39"/>
        <end position="59"/>
    </location>
</feature>
<evidence type="ECO:0000313" key="7">
    <source>
        <dbReference type="Proteomes" id="UP000005632"/>
    </source>
</evidence>
<dbReference type="EMBL" id="CP003155">
    <property type="protein sequence ID" value="AEV30451.1"/>
    <property type="molecule type" value="Genomic_DNA"/>
</dbReference>
<dbReference type="RefSeq" id="WP_014271291.1">
    <property type="nucleotide sequence ID" value="NC_016633.1"/>
</dbReference>
<dbReference type="SUPFAM" id="SSF103473">
    <property type="entry name" value="MFS general substrate transporter"/>
    <property type="match status" value="1"/>
</dbReference>
<feature type="transmembrane region" description="Helical" evidence="4">
    <location>
        <begin position="71"/>
        <end position="91"/>
    </location>
</feature>
<dbReference type="GO" id="GO:0022857">
    <property type="term" value="F:transmembrane transporter activity"/>
    <property type="evidence" value="ECO:0007669"/>
    <property type="project" value="InterPro"/>
</dbReference>
<dbReference type="Pfam" id="PF07690">
    <property type="entry name" value="MFS_1"/>
    <property type="match status" value="1"/>
</dbReference>
<dbReference type="PROSITE" id="PS50850">
    <property type="entry name" value="MFS"/>
    <property type="match status" value="1"/>
</dbReference>
<keyword evidence="1 4" id="KW-0812">Transmembrane</keyword>